<dbReference type="Gene3D" id="3.30.1540.10">
    <property type="entry name" value="formyl-coa transferase, domain 3"/>
    <property type="match status" value="1"/>
</dbReference>
<keyword evidence="3" id="KW-1185">Reference proteome</keyword>
<organism evidence="2 3">
    <name type="scientific">Brevibacterium sandarakinum</name>
    <dbReference type="NCBI Taxonomy" id="629680"/>
    <lineage>
        <taxon>Bacteria</taxon>
        <taxon>Bacillati</taxon>
        <taxon>Actinomycetota</taxon>
        <taxon>Actinomycetes</taxon>
        <taxon>Micrococcales</taxon>
        <taxon>Brevibacteriaceae</taxon>
        <taxon>Brevibacterium</taxon>
    </lineage>
</organism>
<dbReference type="InterPro" id="IPR050483">
    <property type="entry name" value="CoA-transferase_III_domain"/>
</dbReference>
<dbReference type="Pfam" id="PF02515">
    <property type="entry name" value="CoA_transf_3"/>
    <property type="match status" value="1"/>
</dbReference>
<proteinExistence type="predicted"/>
<dbReference type="STRING" id="629680.SAMN04489751_2057"/>
<dbReference type="AlphaFoldDB" id="A0A1H1SCF4"/>
<evidence type="ECO:0000313" key="2">
    <source>
        <dbReference type="EMBL" id="SDS45488.1"/>
    </source>
</evidence>
<dbReference type="Gene3D" id="3.40.50.10540">
    <property type="entry name" value="Crotonobetainyl-coa:carnitine coa-transferase, domain 1"/>
    <property type="match status" value="1"/>
</dbReference>
<dbReference type="PANTHER" id="PTHR48207:SF3">
    <property type="entry name" value="SUCCINATE--HYDROXYMETHYLGLUTARATE COA-TRANSFERASE"/>
    <property type="match status" value="1"/>
</dbReference>
<evidence type="ECO:0000313" key="3">
    <source>
        <dbReference type="Proteomes" id="UP000199700"/>
    </source>
</evidence>
<accession>A0A1H1SCF4</accession>
<name>A0A1H1SCF4_BRESA</name>
<reference evidence="2" key="1">
    <citation type="submission" date="2016-10" db="EMBL/GenBank/DDBJ databases">
        <authorList>
            <person name="Varghese N."/>
            <person name="Submissions S."/>
        </authorList>
    </citation>
    <scope>NUCLEOTIDE SEQUENCE [LARGE SCALE GENOMIC DNA]</scope>
    <source>
        <strain evidence="2">DSM 22082</strain>
    </source>
</reference>
<dbReference type="EMBL" id="LT629739">
    <property type="protein sequence ID" value="SDS45488.1"/>
    <property type="molecule type" value="Genomic_DNA"/>
</dbReference>
<keyword evidence="1" id="KW-0808">Transferase</keyword>
<dbReference type="PANTHER" id="PTHR48207">
    <property type="entry name" value="SUCCINATE--HYDROXYMETHYLGLUTARATE COA-TRANSFERASE"/>
    <property type="match status" value="1"/>
</dbReference>
<dbReference type="InterPro" id="IPR044855">
    <property type="entry name" value="CoA-Trfase_III_dom3_sf"/>
</dbReference>
<dbReference type="OrthoDB" id="9797653at2"/>
<gene>
    <name evidence="2" type="ORF">SAMN04489751_2057</name>
</gene>
<dbReference type="RefSeq" id="WP_092105350.1">
    <property type="nucleotide sequence ID" value="NZ_LT629739.1"/>
</dbReference>
<dbReference type="SUPFAM" id="SSF89796">
    <property type="entry name" value="CoA-transferase family III (CaiB/BaiF)"/>
    <property type="match status" value="1"/>
</dbReference>
<dbReference type="GO" id="GO:0008410">
    <property type="term" value="F:CoA-transferase activity"/>
    <property type="evidence" value="ECO:0007669"/>
    <property type="project" value="TreeGrafter"/>
</dbReference>
<sequence length="403" mass="43109">MIEPGGQALNDFSRTQGGSLDGIIIADFSRVLAAPYATMLLADLGATVVKVESKNGDDTRNFYPPNHRGVSTYYLSCNRNKSSISLDLNDPEDLTTAKKIASNADVFVENFRPGTLDKFGLDYDSLAQDNRGLVYASLTGFGQGNRLPGYDILVQAASGFMSVTGDPEGAPVRAGIPLFDVITGLHMAIGILSAINHRRDTGYGQRVTTNLLSSALSGMANQAAAFVPGDTVPGRTGNDHPSLYPYGPIPTGDGELVIACGTDGQFKILARVLGRDEWVDDERFAHTYLRTANREQLRPLLIDALSSSSADHWYRKLSAAGCPCAPINDLRGGFEYASKLGLEPVTRLNDATGEIDLVSNPIGLSRTPATYDLAPPALNQDENSILAWLQGRATDSFSDGEAC</sequence>
<dbReference type="Proteomes" id="UP000199700">
    <property type="component" value="Chromosome"/>
</dbReference>
<dbReference type="InterPro" id="IPR023606">
    <property type="entry name" value="CoA-Trfase_III_dom_1_sf"/>
</dbReference>
<dbReference type="InterPro" id="IPR003673">
    <property type="entry name" value="CoA-Trfase_fam_III"/>
</dbReference>
<evidence type="ECO:0000256" key="1">
    <source>
        <dbReference type="ARBA" id="ARBA00022679"/>
    </source>
</evidence>
<protein>
    <submittedName>
        <fullName evidence="2">Crotonobetainyl-CoA:carnitine CoA-transferase CaiB</fullName>
    </submittedName>
</protein>